<dbReference type="Bgee" id="WBGene00012357">
    <property type="expression patterns" value="Expressed in adult organism and 2 other cell types or tissues"/>
</dbReference>
<dbReference type="WormBase" id="W09D6.4">
    <property type="protein sequence ID" value="CE19018"/>
    <property type="gene ID" value="WBGene00012357"/>
</dbReference>
<evidence type="ECO:0000313" key="3">
    <source>
        <dbReference type="Proteomes" id="UP000001940"/>
    </source>
</evidence>
<gene>
    <name evidence="2" type="ORF">CELE_W09D6.4</name>
    <name evidence="2 4" type="ORF">W09D6.4</name>
</gene>
<dbReference type="GeneID" id="176538"/>
<accession>Q9XUJ5</accession>
<dbReference type="UCSC" id="W09D6.4">
    <property type="organism name" value="c. elegans"/>
</dbReference>
<evidence type="ECO:0000313" key="4">
    <source>
        <dbReference type="WormBase" id="W09D6.4"/>
    </source>
</evidence>
<dbReference type="PeptideAtlas" id="Q9XUJ5"/>
<feature type="signal peptide" evidence="1">
    <location>
        <begin position="1"/>
        <end position="23"/>
    </location>
</feature>
<dbReference type="EMBL" id="BX284603">
    <property type="protein sequence ID" value="CAB04943.1"/>
    <property type="molecule type" value="Genomic_DNA"/>
</dbReference>
<dbReference type="RefSeq" id="NP_499427.1">
    <property type="nucleotide sequence ID" value="NM_067026.1"/>
</dbReference>
<name>Q9XUJ5_CAEEL</name>
<sequence length="148" mass="16088">MMVGYLAGCIGIMLVLQLSIVNCQLVPSGRHNQKIADQINDYNNDPHIIKAEISAPDVVVNKYTLQDKDISAALKKHVAEAAAHFATMTDADRDAAVVQLPNANHTGNGGGGKGKRSSDMKIDVEGTKNLYKQALEFLDKYDVELHVE</sequence>
<dbReference type="PaxDb" id="6239-W09D6.4"/>
<dbReference type="CTD" id="176538"/>
<evidence type="ECO:0007829" key="5">
    <source>
        <dbReference type="PeptideAtlas" id="Q9XUJ5"/>
    </source>
</evidence>
<dbReference type="InParanoid" id="Q9XUJ5"/>
<dbReference type="KEGG" id="cel:CELE_W09D6.4"/>
<dbReference type="OMA" id="HNTFIEG"/>
<dbReference type="Proteomes" id="UP000001940">
    <property type="component" value="Chromosome III"/>
</dbReference>
<dbReference type="FunCoup" id="Q9XUJ5">
    <property type="interactions" value="1568"/>
</dbReference>
<protein>
    <submittedName>
        <fullName evidence="2">Secreted protein</fullName>
    </submittedName>
</protein>
<evidence type="ECO:0000313" key="2">
    <source>
        <dbReference type="EMBL" id="CAB04943.1"/>
    </source>
</evidence>
<organism evidence="2 3">
    <name type="scientific">Caenorhabditis elegans</name>
    <dbReference type="NCBI Taxonomy" id="6239"/>
    <lineage>
        <taxon>Eukaryota</taxon>
        <taxon>Metazoa</taxon>
        <taxon>Ecdysozoa</taxon>
        <taxon>Nematoda</taxon>
        <taxon>Chromadorea</taxon>
        <taxon>Rhabditida</taxon>
        <taxon>Rhabditina</taxon>
        <taxon>Rhabditomorpha</taxon>
        <taxon>Rhabditoidea</taxon>
        <taxon>Rhabditidae</taxon>
        <taxon>Peloderinae</taxon>
        <taxon>Caenorhabditis</taxon>
    </lineage>
</organism>
<reference evidence="2 3" key="1">
    <citation type="journal article" date="1998" name="Science">
        <title>Genome sequence of the nematode C. elegans: a platform for investigating biology.</title>
        <authorList>
            <consortium name="The C. elegans sequencing consortium"/>
            <person name="Sulson J.E."/>
            <person name="Waterston R."/>
        </authorList>
    </citation>
    <scope>NUCLEOTIDE SEQUENCE [LARGE SCALE GENOMIC DNA]</scope>
    <source>
        <strain evidence="2 3">Bristol N2</strain>
    </source>
</reference>
<dbReference type="AGR" id="WB:WBGene00012357"/>
<keyword evidence="3" id="KW-1185">Reference proteome</keyword>
<dbReference type="OrthoDB" id="5849955at2759"/>
<proteinExistence type="evidence at protein level"/>
<dbReference type="HOGENOM" id="CLU_1779118_0_0_1"/>
<dbReference type="IntAct" id="Q9XUJ5">
    <property type="interactions" value="1"/>
</dbReference>
<keyword evidence="1" id="KW-0732">Signal</keyword>
<dbReference type="STRING" id="6239.W09D6.4.1"/>
<feature type="chain" id="PRO_5004336727" evidence="1">
    <location>
        <begin position="24"/>
        <end position="148"/>
    </location>
</feature>
<dbReference type="PIR" id="T26309">
    <property type="entry name" value="T26309"/>
</dbReference>
<dbReference type="AlphaFoldDB" id="Q9XUJ5"/>
<evidence type="ECO:0000256" key="1">
    <source>
        <dbReference type="SAM" id="SignalP"/>
    </source>
</evidence>
<keyword evidence="5" id="KW-1267">Proteomics identification</keyword>